<dbReference type="PRINTS" id="PR00081">
    <property type="entry name" value="GDHRDH"/>
</dbReference>
<dbReference type="InterPro" id="IPR036291">
    <property type="entry name" value="NAD(P)-bd_dom_sf"/>
</dbReference>
<gene>
    <name evidence="3" type="ORF">GBAR_LOCUS29187</name>
</gene>
<accession>A0AA35TTC2</accession>
<evidence type="ECO:0000256" key="1">
    <source>
        <dbReference type="ARBA" id="ARBA00005194"/>
    </source>
</evidence>
<dbReference type="EMBL" id="CASHTH010004086">
    <property type="protein sequence ID" value="CAI8053371.1"/>
    <property type="molecule type" value="Genomic_DNA"/>
</dbReference>
<evidence type="ECO:0000313" key="3">
    <source>
        <dbReference type="EMBL" id="CAI8053371.1"/>
    </source>
</evidence>
<sequence>MTQMQADFSGRNAFVTGAGGGMGLQIARDLIGAGAQATLFDVKPAPDDLPTGARYVQADLRDAEAVAQALAACYEAAGRLDYLVNAAGVLLLGRDRSLVDIDLGVWDDVLAINLKGAAICARHAVPLMKQTGGGAMVQISTIQCVRGDDAPQDAYQASKAGLIAMSKSIAIQFAADGIRSNTVLPGPTQTPMQQRWIDNPALREATEAAVPLGRVGTPRDMANATLFLLSDAASFITGTELIVDGGVLAKP</sequence>
<comment type="pathway">
    <text evidence="1">Lipid metabolism; fatty acid biosynthesis.</text>
</comment>
<dbReference type="GO" id="GO:0006633">
    <property type="term" value="P:fatty acid biosynthetic process"/>
    <property type="evidence" value="ECO:0007669"/>
    <property type="project" value="TreeGrafter"/>
</dbReference>
<dbReference type="GO" id="GO:0048038">
    <property type="term" value="F:quinone binding"/>
    <property type="evidence" value="ECO:0007669"/>
    <property type="project" value="TreeGrafter"/>
</dbReference>
<dbReference type="PANTHER" id="PTHR42760:SF122">
    <property type="entry name" value="NAD(P)-BINDING PROTEIN"/>
    <property type="match status" value="1"/>
</dbReference>
<dbReference type="PRINTS" id="PR00080">
    <property type="entry name" value="SDRFAMILY"/>
</dbReference>
<comment type="caution">
    <text evidence="3">The sequence shown here is derived from an EMBL/GenBank/DDBJ whole genome shotgun (WGS) entry which is preliminary data.</text>
</comment>
<dbReference type="Proteomes" id="UP001174909">
    <property type="component" value="Unassembled WGS sequence"/>
</dbReference>
<protein>
    <submittedName>
        <fullName evidence="3">Uncharacterized short-chain type dehydrogenase/reductase y4lA</fullName>
    </submittedName>
</protein>
<dbReference type="GO" id="GO:0016616">
    <property type="term" value="F:oxidoreductase activity, acting on the CH-OH group of donors, NAD or NADP as acceptor"/>
    <property type="evidence" value="ECO:0007669"/>
    <property type="project" value="TreeGrafter"/>
</dbReference>
<reference evidence="3" key="1">
    <citation type="submission" date="2023-03" db="EMBL/GenBank/DDBJ databases">
        <authorList>
            <person name="Steffen K."/>
            <person name="Cardenas P."/>
        </authorList>
    </citation>
    <scope>NUCLEOTIDE SEQUENCE</scope>
</reference>
<dbReference type="Pfam" id="PF13561">
    <property type="entry name" value="adh_short_C2"/>
    <property type="match status" value="1"/>
</dbReference>
<dbReference type="FunFam" id="3.40.50.720:FF:000084">
    <property type="entry name" value="Short-chain dehydrogenase reductase"/>
    <property type="match status" value="1"/>
</dbReference>
<organism evidence="3 4">
    <name type="scientific">Geodia barretti</name>
    <name type="common">Barrett's horny sponge</name>
    <dbReference type="NCBI Taxonomy" id="519541"/>
    <lineage>
        <taxon>Eukaryota</taxon>
        <taxon>Metazoa</taxon>
        <taxon>Porifera</taxon>
        <taxon>Demospongiae</taxon>
        <taxon>Heteroscleromorpha</taxon>
        <taxon>Tetractinellida</taxon>
        <taxon>Astrophorina</taxon>
        <taxon>Geodiidae</taxon>
        <taxon>Geodia</taxon>
    </lineage>
</organism>
<name>A0AA35TTC2_GEOBA</name>
<dbReference type="Gene3D" id="3.40.50.720">
    <property type="entry name" value="NAD(P)-binding Rossmann-like Domain"/>
    <property type="match status" value="1"/>
</dbReference>
<dbReference type="SUPFAM" id="SSF51735">
    <property type="entry name" value="NAD(P)-binding Rossmann-fold domains"/>
    <property type="match status" value="1"/>
</dbReference>
<evidence type="ECO:0000256" key="2">
    <source>
        <dbReference type="ARBA" id="ARBA00006484"/>
    </source>
</evidence>
<proteinExistence type="inferred from homology"/>
<evidence type="ECO:0000313" key="4">
    <source>
        <dbReference type="Proteomes" id="UP001174909"/>
    </source>
</evidence>
<dbReference type="AlphaFoldDB" id="A0AA35TTC2"/>
<dbReference type="InterPro" id="IPR002347">
    <property type="entry name" value="SDR_fam"/>
</dbReference>
<keyword evidence="4" id="KW-1185">Reference proteome</keyword>
<dbReference type="PANTHER" id="PTHR42760">
    <property type="entry name" value="SHORT-CHAIN DEHYDROGENASES/REDUCTASES FAMILY MEMBER"/>
    <property type="match status" value="1"/>
</dbReference>
<comment type="similarity">
    <text evidence="2">Belongs to the short-chain dehydrogenases/reductases (SDR) family.</text>
</comment>
<dbReference type="CDD" id="cd05233">
    <property type="entry name" value="SDR_c"/>
    <property type="match status" value="1"/>
</dbReference>